<accession>X1D1H4</accession>
<sequence length="42" mass="4672">KEIPMTSSIQSKSTRIDIRASVAVKQLLQEAARASHKNVSEY</sequence>
<keyword evidence="1" id="KW-1277">Toxin-antitoxin system</keyword>
<reference evidence="2" key="1">
    <citation type="journal article" date="2014" name="Front. Microbiol.">
        <title>High frequency of phylogenetically diverse reductive dehalogenase-homologous genes in deep subseafloor sedimentary metagenomes.</title>
        <authorList>
            <person name="Kawai M."/>
            <person name="Futagami T."/>
            <person name="Toyoda A."/>
            <person name="Takaki Y."/>
            <person name="Nishi S."/>
            <person name="Hori S."/>
            <person name="Arai W."/>
            <person name="Tsubouchi T."/>
            <person name="Morono Y."/>
            <person name="Uchiyama I."/>
            <person name="Ito T."/>
            <person name="Fujiyama A."/>
            <person name="Inagaki F."/>
            <person name="Takami H."/>
        </authorList>
    </citation>
    <scope>NUCLEOTIDE SEQUENCE</scope>
    <source>
        <strain evidence="2">Expedition CK06-06</strain>
    </source>
</reference>
<gene>
    <name evidence="2" type="ORF">S01H4_64819</name>
</gene>
<dbReference type="EMBL" id="BART01039440">
    <property type="protein sequence ID" value="GAH13962.1"/>
    <property type="molecule type" value="Genomic_DNA"/>
</dbReference>
<dbReference type="Gene3D" id="1.20.5.780">
    <property type="entry name" value="Single helix bin"/>
    <property type="match status" value="1"/>
</dbReference>
<feature type="non-terminal residue" evidence="2">
    <location>
        <position position="1"/>
    </location>
</feature>
<dbReference type="Pfam" id="PF08681">
    <property type="entry name" value="TacA1"/>
    <property type="match status" value="1"/>
</dbReference>
<organism evidence="2">
    <name type="scientific">marine sediment metagenome</name>
    <dbReference type="NCBI Taxonomy" id="412755"/>
    <lineage>
        <taxon>unclassified sequences</taxon>
        <taxon>metagenomes</taxon>
        <taxon>ecological metagenomes</taxon>
    </lineage>
</organism>
<dbReference type="InterPro" id="IPR014795">
    <property type="entry name" value="TacA_1-like"/>
</dbReference>
<name>X1D1H4_9ZZZZ</name>
<protein>
    <recommendedName>
        <fullName evidence="3">DUF1778 domain-containing protein</fullName>
    </recommendedName>
</protein>
<proteinExistence type="predicted"/>
<dbReference type="AlphaFoldDB" id="X1D1H4"/>
<evidence type="ECO:0008006" key="3">
    <source>
        <dbReference type="Google" id="ProtNLM"/>
    </source>
</evidence>
<evidence type="ECO:0000313" key="2">
    <source>
        <dbReference type="EMBL" id="GAH13962.1"/>
    </source>
</evidence>
<comment type="caution">
    <text evidence="2">The sequence shown here is derived from an EMBL/GenBank/DDBJ whole genome shotgun (WGS) entry which is preliminary data.</text>
</comment>
<evidence type="ECO:0000256" key="1">
    <source>
        <dbReference type="ARBA" id="ARBA00022649"/>
    </source>
</evidence>